<dbReference type="PANTHER" id="PTHR42830">
    <property type="entry name" value="OSMOTICALLY INDUCIBLE FAMILY PROTEIN"/>
    <property type="match status" value="1"/>
</dbReference>
<dbReference type="RefSeq" id="WP_078319337.1">
    <property type="nucleotide sequence ID" value="NZ_FXTS01000003.1"/>
</dbReference>
<dbReference type="InterPro" id="IPR015946">
    <property type="entry name" value="KH_dom-like_a/b"/>
</dbReference>
<dbReference type="InterPro" id="IPR036102">
    <property type="entry name" value="OsmC/Ohrsf"/>
</dbReference>
<dbReference type="Gene3D" id="3.30.300.20">
    <property type="match status" value="1"/>
</dbReference>
<dbReference type="InterPro" id="IPR003718">
    <property type="entry name" value="OsmC/Ohr_fam"/>
</dbReference>
<proteinExistence type="predicted"/>
<protein>
    <submittedName>
        <fullName evidence="1">Osmotically inducible protein OsmC</fullName>
    </submittedName>
</protein>
<reference evidence="1" key="1">
    <citation type="submission" date="2017-02" db="EMBL/GenBank/DDBJ databases">
        <title>Draft Genome Sequence of the Salt Water Bacterium Oceanospirillum linum ATCC 11336.</title>
        <authorList>
            <person name="Trachtenberg A.M."/>
            <person name="Carney J.G."/>
            <person name="Linnane J.D."/>
            <person name="Rheaume B.A."/>
            <person name="Pitts N.L."/>
            <person name="Mykles D.L."/>
            <person name="Maclea K.S."/>
        </authorList>
    </citation>
    <scope>NUCLEOTIDE SEQUENCE [LARGE SCALE GENOMIC DNA]</scope>
    <source>
        <strain evidence="1">ATCC 11336</strain>
    </source>
</reference>
<name>A0A1T1HAU8_OCELI</name>
<dbReference type="AlphaFoldDB" id="A0A1T1HAU8"/>
<dbReference type="Proteomes" id="UP000190064">
    <property type="component" value="Unassembled WGS sequence"/>
</dbReference>
<dbReference type="Pfam" id="PF02566">
    <property type="entry name" value="OsmC"/>
    <property type="match status" value="1"/>
</dbReference>
<dbReference type="STRING" id="966.BTA35_0208160"/>
<organism evidence="1 2">
    <name type="scientific">Oceanospirillum linum</name>
    <dbReference type="NCBI Taxonomy" id="966"/>
    <lineage>
        <taxon>Bacteria</taxon>
        <taxon>Pseudomonadati</taxon>
        <taxon>Pseudomonadota</taxon>
        <taxon>Gammaproteobacteria</taxon>
        <taxon>Oceanospirillales</taxon>
        <taxon>Oceanospirillaceae</taxon>
        <taxon>Oceanospirillum</taxon>
    </lineage>
</organism>
<accession>A0A1T1HAU8</accession>
<dbReference type="EMBL" id="MTSD02000003">
    <property type="protein sequence ID" value="OOV86984.1"/>
    <property type="molecule type" value="Genomic_DNA"/>
</dbReference>
<evidence type="ECO:0000313" key="2">
    <source>
        <dbReference type="Proteomes" id="UP000190064"/>
    </source>
</evidence>
<gene>
    <name evidence="1" type="ORF">BTA35_0208160</name>
</gene>
<dbReference type="InterPro" id="IPR052707">
    <property type="entry name" value="OsmC_Ohr_Peroxiredoxin"/>
</dbReference>
<dbReference type="SUPFAM" id="SSF82784">
    <property type="entry name" value="OsmC-like"/>
    <property type="match status" value="1"/>
</dbReference>
<comment type="caution">
    <text evidence="1">The sequence shown here is derived from an EMBL/GenBank/DDBJ whole genome shotgun (WGS) entry which is preliminary data.</text>
</comment>
<dbReference type="PANTHER" id="PTHR42830:SF2">
    <property type="entry name" value="OSMC_OHR FAMILY PROTEIN"/>
    <property type="match status" value="1"/>
</dbReference>
<evidence type="ECO:0000313" key="1">
    <source>
        <dbReference type="EMBL" id="OOV86984.1"/>
    </source>
</evidence>
<keyword evidence="2" id="KW-1185">Reference proteome</keyword>
<sequence length="147" mass="16240">MSEHRAQLNWQRKAHPEDNSTFCRNHTLVLNGEQTINASSAAGFMGDAQCSDPEQMLVAAVSSCHMLTFLAIADIKGFKVERYQDDAVGFLTKAERGKVVSRIELHPSITFGGDKQPTEAELDRLHDGAHKNCFIANSIKAEVEVIK</sequence>